<dbReference type="EMBL" id="MCBQ01008630">
    <property type="protein sequence ID" value="RKF75137.1"/>
    <property type="molecule type" value="Genomic_DNA"/>
</dbReference>
<sequence length="127" mass="15181">MSPLTQKSINKQLLYVAVRYTALKRLRQLKEAARAVQKEKKRNLRRYHNRIPMYTNPHYASQKINLLLRGHPERFRIETRLTIIQFERLAVWLYENTTLRRAQISHFKSQVSDLPLYCGPWGNLSQC</sequence>
<gene>
    <name evidence="1" type="ORF">GcM3_086024</name>
</gene>
<evidence type="ECO:0000313" key="2">
    <source>
        <dbReference type="Proteomes" id="UP000283383"/>
    </source>
</evidence>
<accession>A0A420IKS3</accession>
<organism evidence="1 2">
    <name type="scientific">Golovinomyces cichoracearum</name>
    <dbReference type="NCBI Taxonomy" id="62708"/>
    <lineage>
        <taxon>Eukaryota</taxon>
        <taxon>Fungi</taxon>
        <taxon>Dikarya</taxon>
        <taxon>Ascomycota</taxon>
        <taxon>Pezizomycotina</taxon>
        <taxon>Leotiomycetes</taxon>
        <taxon>Erysiphales</taxon>
        <taxon>Erysiphaceae</taxon>
        <taxon>Golovinomyces</taxon>
    </lineage>
</organism>
<dbReference type="Proteomes" id="UP000283383">
    <property type="component" value="Unassembled WGS sequence"/>
</dbReference>
<evidence type="ECO:0000313" key="1">
    <source>
        <dbReference type="EMBL" id="RKF75137.1"/>
    </source>
</evidence>
<name>A0A420IKS3_9PEZI</name>
<dbReference type="AlphaFoldDB" id="A0A420IKS3"/>
<keyword evidence="2" id="KW-1185">Reference proteome</keyword>
<comment type="caution">
    <text evidence="1">The sequence shown here is derived from an EMBL/GenBank/DDBJ whole genome shotgun (WGS) entry which is preliminary data.</text>
</comment>
<proteinExistence type="predicted"/>
<protein>
    <submittedName>
        <fullName evidence="1">Uncharacterized protein</fullName>
    </submittedName>
</protein>
<reference evidence="1 2" key="1">
    <citation type="journal article" date="2018" name="BMC Genomics">
        <title>Comparative genome analyses reveal sequence features reflecting distinct modes of host-adaptation between dicot and monocot powdery mildew.</title>
        <authorList>
            <person name="Wu Y."/>
            <person name="Ma X."/>
            <person name="Pan Z."/>
            <person name="Kale S.D."/>
            <person name="Song Y."/>
            <person name="King H."/>
            <person name="Zhang Q."/>
            <person name="Presley C."/>
            <person name="Deng X."/>
            <person name="Wei C.I."/>
            <person name="Xiao S."/>
        </authorList>
    </citation>
    <scope>NUCLEOTIDE SEQUENCE [LARGE SCALE GENOMIC DNA]</scope>
    <source>
        <strain evidence="1">UMSG3</strain>
    </source>
</reference>